<evidence type="ECO:0000259" key="5">
    <source>
        <dbReference type="PROSITE" id="PS50977"/>
    </source>
</evidence>
<dbReference type="SUPFAM" id="SSF46689">
    <property type="entry name" value="Homeodomain-like"/>
    <property type="match status" value="1"/>
</dbReference>
<evidence type="ECO:0000313" key="7">
    <source>
        <dbReference type="Proteomes" id="UP001595886"/>
    </source>
</evidence>
<dbReference type="Gene3D" id="1.10.357.10">
    <property type="entry name" value="Tetracycline Repressor, domain 2"/>
    <property type="match status" value="1"/>
</dbReference>
<keyword evidence="7" id="KW-1185">Reference proteome</keyword>
<feature type="domain" description="HTH tetR-type" evidence="5">
    <location>
        <begin position="12"/>
        <end position="72"/>
    </location>
</feature>
<evidence type="ECO:0000256" key="2">
    <source>
        <dbReference type="ARBA" id="ARBA00023125"/>
    </source>
</evidence>
<keyword evidence="1" id="KW-0805">Transcription regulation</keyword>
<dbReference type="Proteomes" id="UP001595886">
    <property type="component" value="Unassembled WGS sequence"/>
</dbReference>
<keyword evidence="3" id="KW-0804">Transcription</keyword>
<dbReference type="PROSITE" id="PS50977">
    <property type="entry name" value="HTH_TETR_2"/>
    <property type="match status" value="1"/>
</dbReference>
<dbReference type="RefSeq" id="WP_380022324.1">
    <property type="nucleotide sequence ID" value="NZ_JBHSHD010000013.1"/>
</dbReference>
<dbReference type="InterPro" id="IPR001647">
    <property type="entry name" value="HTH_TetR"/>
</dbReference>
<dbReference type="EMBL" id="JBHSHD010000013">
    <property type="protein sequence ID" value="MFC4822042.1"/>
    <property type="molecule type" value="Genomic_DNA"/>
</dbReference>
<dbReference type="InterPro" id="IPR009057">
    <property type="entry name" value="Homeodomain-like_sf"/>
</dbReference>
<dbReference type="Pfam" id="PF00440">
    <property type="entry name" value="TetR_N"/>
    <property type="match status" value="1"/>
</dbReference>
<protein>
    <submittedName>
        <fullName evidence="6">TetR/AcrR family transcriptional regulator</fullName>
    </submittedName>
</protein>
<organism evidence="6 7">
    <name type="scientific">Dokdonella ginsengisoli</name>
    <dbReference type="NCBI Taxonomy" id="363846"/>
    <lineage>
        <taxon>Bacteria</taxon>
        <taxon>Pseudomonadati</taxon>
        <taxon>Pseudomonadota</taxon>
        <taxon>Gammaproteobacteria</taxon>
        <taxon>Lysobacterales</taxon>
        <taxon>Rhodanobacteraceae</taxon>
        <taxon>Dokdonella</taxon>
    </lineage>
</organism>
<dbReference type="PANTHER" id="PTHR47506">
    <property type="entry name" value="TRANSCRIPTIONAL REGULATORY PROTEIN"/>
    <property type="match status" value="1"/>
</dbReference>
<accession>A0ABV9R2P5</accession>
<evidence type="ECO:0000256" key="3">
    <source>
        <dbReference type="ARBA" id="ARBA00023163"/>
    </source>
</evidence>
<keyword evidence="2 4" id="KW-0238">DNA-binding</keyword>
<evidence type="ECO:0000256" key="4">
    <source>
        <dbReference type="PROSITE-ProRule" id="PRU00335"/>
    </source>
</evidence>
<sequence>MAALAKLEPKARLSAADWEEAALAALAEGGLGAVAVESLARRLGVTKGSFYWHFATREALLQAALERWERSDERELQAAIAAASDPRERIRELIRQVSHKHPSHAVFAALIKAIDQPLIRPLIERVSQRRLEFVTETFHQAGFDAIAAANRARLAYSAYVGFVQLAQIGQPRMSHDEFEAYIRDFIGILIPE</sequence>
<proteinExistence type="predicted"/>
<dbReference type="PANTHER" id="PTHR47506:SF7">
    <property type="entry name" value="TRANSCRIPTIONAL REGULATORY PROTEIN"/>
    <property type="match status" value="1"/>
</dbReference>
<evidence type="ECO:0000256" key="1">
    <source>
        <dbReference type="ARBA" id="ARBA00023015"/>
    </source>
</evidence>
<reference evidence="7" key="1">
    <citation type="journal article" date="2019" name="Int. J. Syst. Evol. Microbiol.">
        <title>The Global Catalogue of Microorganisms (GCM) 10K type strain sequencing project: providing services to taxonomists for standard genome sequencing and annotation.</title>
        <authorList>
            <consortium name="The Broad Institute Genomics Platform"/>
            <consortium name="The Broad Institute Genome Sequencing Center for Infectious Disease"/>
            <person name="Wu L."/>
            <person name="Ma J."/>
        </authorList>
    </citation>
    <scope>NUCLEOTIDE SEQUENCE [LARGE SCALE GENOMIC DNA]</scope>
    <source>
        <strain evidence="7">CCUG 30340</strain>
    </source>
</reference>
<comment type="caution">
    <text evidence="6">The sequence shown here is derived from an EMBL/GenBank/DDBJ whole genome shotgun (WGS) entry which is preliminary data.</text>
</comment>
<gene>
    <name evidence="6" type="ORF">ACFO6Q_17085</name>
</gene>
<evidence type="ECO:0000313" key="6">
    <source>
        <dbReference type="EMBL" id="MFC4822042.1"/>
    </source>
</evidence>
<feature type="DNA-binding region" description="H-T-H motif" evidence="4">
    <location>
        <begin position="35"/>
        <end position="54"/>
    </location>
</feature>
<name>A0ABV9R2P5_9GAMM</name>